<gene>
    <name evidence="6" type="ORF">LITE_LOCUS8993</name>
</gene>
<comment type="similarity">
    <text evidence="5">Belongs to the ROH1 family.</text>
</comment>
<dbReference type="EMBL" id="CAMGYJ010000003">
    <property type="protein sequence ID" value="CAI0396131.1"/>
    <property type="molecule type" value="Genomic_DNA"/>
</dbReference>
<dbReference type="GO" id="GO:0016020">
    <property type="term" value="C:membrane"/>
    <property type="evidence" value="ECO:0007669"/>
    <property type="project" value="UniProtKB-SubCell"/>
</dbReference>
<name>A0AAV0IF91_9ROSI</name>
<keyword evidence="4" id="KW-0472">Membrane</keyword>
<sequence>MPATDFQGSSAAFGRALLSLRRDQVHSMDGHGHNSHESSGLESELEAFQKLVGERFLDLSSARSDDLLSLAWIRKLLDAFLCCQEEFRLILSRNKSYCGKAPLDRLVHDFYERSVKALDLCNAVRDGIEQIREWRKLLEIVLCALDNQRLLGEGHFRRAKKALIDLSISMLDEKECTAALAHRNRSFGRHQSSSKDNHLRALGHFRSLSWSVSRSWSAARQLQAIGNNIVPPRANEVVSTSGLAIAVYTMNSVMLFVMWALVAAIPCQDRGLQVHFSIPRHFSWGAPISSMHERIFEESRKRDRRNACGLLREIYQMDKCSRVLSDLADSVQFPLPEEREREVREKVQELGQICEDFKEGLEPLERQVREVFHRIVHSRTEGLDTLGREVVFGFFLLTWWKESPMAAMLYTVSSCAHEATESIDNPQAIHEPGVSLNRCKKIEVSWPERKGLIISLSILGGAGGQLSH</sequence>
<evidence type="ECO:0000256" key="3">
    <source>
        <dbReference type="ARBA" id="ARBA00022989"/>
    </source>
</evidence>
<evidence type="ECO:0000313" key="7">
    <source>
        <dbReference type="Proteomes" id="UP001154282"/>
    </source>
</evidence>
<dbReference type="InterPro" id="IPR008511">
    <property type="entry name" value="ROH1-like"/>
</dbReference>
<proteinExistence type="inferred from homology"/>
<evidence type="ECO:0000256" key="1">
    <source>
        <dbReference type="ARBA" id="ARBA00004167"/>
    </source>
</evidence>
<evidence type="ECO:0000256" key="4">
    <source>
        <dbReference type="ARBA" id="ARBA00023136"/>
    </source>
</evidence>
<comment type="caution">
    <text evidence="6">The sequence shown here is derived from an EMBL/GenBank/DDBJ whole genome shotgun (WGS) entry which is preliminary data.</text>
</comment>
<evidence type="ECO:0000256" key="2">
    <source>
        <dbReference type="ARBA" id="ARBA00022692"/>
    </source>
</evidence>
<keyword evidence="7" id="KW-1185">Reference proteome</keyword>
<protein>
    <submittedName>
        <fullName evidence="6">Uncharacterized protein</fullName>
    </submittedName>
</protein>
<dbReference type="PANTHER" id="PTHR31509">
    <property type="entry name" value="BPS1-LIKE PROTEIN"/>
    <property type="match status" value="1"/>
</dbReference>
<keyword evidence="3" id="KW-1133">Transmembrane helix</keyword>
<dbReference type="AlphaFoldDB" id="A0AAV0IF91"/>
<reference evidence="6" key="1">
    <citation type="submission" date="2022-08" db="EMBL/GenBank/DDBJ databases">
        <authorList>
            <person name="Gutierrez-Valencia J."/>
        </authorList>
    </citation>
    <scope>NUCLEOTIDE SEQUENCE</scope>
</reference>
<evidence type="ECO:0000256" key="5">
    <source>
        <dbReference type="ARBA" id="ARBA00035114"/>
    </source>
</evidence>
<dbReference type="Proteomes" id="UP001154282">
    <property type="component" value="Unassembled WGS sequence"/>
</dbReference>
<keyword evidence="2" id="KW-0812">Transmembrane</keyword>
<dbReference type="Pfam" id="PF05633">
    <property type="entry name" value="ROH1-like"/>
    <property type="match status" value="1"/>
</dbReference>
<comment type="subcellular location">
    <subcellularLocation>
        <location evidence="1">Membrane</location>
        <topology evidence="1">Single-pass membrane protein</topology>
    </subcellularLocation>
</comment>
<organism evidence="6 7">
    <name type="scientific">Linum tenue</name>
    <dbReference type="NCBI Taxonomy" id="586396"/>
    <lineage>
        <taxon>Eukaryota</taxon>
        <taxon>Viridiplantae</taxon>
        <taxon>Streptophyta</taxon>
        <taxon>Embryophyta</taxon>
        <taxon>Tracheophyta</taxon>
        <taxon>Spermatophyta</taxon>
        <taxon>Magnoliopsida</taxon>
        <taxon>eudicotyledons</taxon>
        <taxon>Gunneridae</taxon>
        <taxon>Pentapetalae</taxon>
        <taxon>rosids</taxon>
        <taxon>fabids</taxon>
        <taxon>Malpighiales</taxon>
        <taxon>Linaceae</taxon>
        <taxon>Linum</taxon>
    </lineage>
</organism>
<accession>A0AAV0IF91</accession>
<evidence type="ECO:0000313" key="6">
    <source>
        <dbReference type="EMBL" id="CAI0396131.1"/>
    </source>
</evidence>